<gene>
    <name evidence="8" type="ORF">KF715C_pA4940</name>
</gene>
<keyword evidence="2 6" id="KW-0732">Signal</keyword>
<evidence type="ECO:0000256" key="4">
    <source>
        <dbReference type="RuleBase" id="RU004003"/>
    </source>
</evidence>
<comment type="subcellular location">
    <subcellularLocation>
        <location evidence="1">Membrane</location>
    </subcellularLocation>
</comment>
<feature type="signal peptide" evidence="6">
    <location>
        <begin position="1"/>
        <end position="24"/>
    </location>
</feature>
<evidence type="ECO:0000256" key="3">
    <source>
        <dbReference type="ARBA" id="ARBA00023136"/>
    </source>
</evidence>
<feature type="region of interest" description="Disordered" evidence="5">
    <location>
        <begin position="205"/>
        <end position="240"/>
    </location>
</feature>
<dbReference type="InterPro" id="IPR004846">
    <property type="entry name" value="T2SS/T3SS_dom"/>
</dbReference>
<evidence type="ECO:0000313" key="9">
    <source>
        <dbReference type="Proteomes" id="UP000218731"/>
    </source>
</evidence>
<name>A0A1L7NNF5_PSEPU</name>
<dbReference type="GO" id="GO:0009306">
    <property type="term" value="P:protein secretion"/>
    <property type="evidence" value="ECO:0007669"/>
    <property type="project" value="InterPro"/>
</dbReference>
<organism evidence="8 9">
    <name type="scientific">Pseudomonas putida</name>
    <name type="common">Arthrobacter siderocapsulatus</name>
    <dbReference type="NCBI Taxonomy" id="303"/>
    <lineage>
        <taxon>Bacteria</taxon>
        <taxon>Pseudomonadati</taxon>
        <taxon>Pseudomonadota</taxon>
        <taxon>Gammaproteobacteria</taxon>
        <taxon>Pseudomonadales</taxon>
        <taxon>Pseudomonadaceae</taxon>
        <taxon>Pseudomonas</taxon>
    </lineage>
</organism>
<reference evidence="8 9" key="1">
    <citation type="submission" date="2015-11" db="EMBL/GenBank/DDBJ databases">
        <title>Complete genome sequencing of a biphenyl-degrading bacterium, Pseudomonas putida KF715 (=NBRC110667).</title>
        <authorList>
            <person name="Suenaga H."/>
            <person name="Fujihara N."/>
            <person name="Watanabe T."/>
            <person name="Hirose J."/>
            <person name="Kimura N."/>
            <person name="Yamazoe A."/>
            <person name="Hosoyama A."/>
            <person name="Shimodaira J."/>
            <person name="Furukawa K."/>
        </authorList>
    </citation>
    <scope>NUCLEOTIDE SEQUENCE [LARGE SCALE GENOMIC DNA]</scope>
    <source>
        <strain evidence="8 9">KF715</strain>
        <plasmid evidence="9">Plasmid pkf715a dna</plasmid>
    </source>
</reference>
<dbReference type="PROSITE" id="PS51257">
    <property type="entry name" value="PROKAR_LIPOPROTEIN"/>
    <property type="match status" value="1"/>
</dbReference>
<feature type="domain" description="Type II/III secretion system secretin-like" evidence="7">
    <location>
        <begin position="374"/>
        <end position="547"/>
    </location>
</feature>
<evidence type="ECO:0000259" key="7">
    <source>
        <dbReference type="Pfam" id="PF00263"/>
    </source>
</evidence>
<evidence type="ECO:0000256" key="5">
    <source>
        <dbReference type="SAM" id="MobiDB-lite"/>
    </source>
</evidence>
<keyword evidence="8" id="KW-0614">Plasmid</keyword>
<evidence type="ECO:0000313" key="8">
    <source>
        <dbReference type="EMBL" id="BAW26999.1"/>
    </source>
</evidence>
<dbReference type="RefSeq" id="WP_079868424.1">
    <property type="nucleotide sequence ID" value="NZ_AP015030.1"/>
</dbReference>
<keyword evidence="3" id="KW-0472">Membrane</keyword>
<dbReference type="Proteomes" id="UP000218731">
    <property type="component" value="Plasmid pKF715A"/>
</dbReference>
<dbReference type="EMBL" id="AP015030">
    <property type="protein sequence ID" value="BAW26999.1"/>
    <property type="molecule type" value="Genomic_DNA"/>
</dbReference>
<dbReference type="InterPro" id="IPR050810">
    <property type="entry name" value="Bact_Secretion_Sys_Channel"/>
</dbReference>
<dbReference type="AlphaFoldDB" id="A0A1L7NNF5"/>
<sequence length="550" mass="59042">MMLKQSPLALALSFVAVLSGCANQFDIDAETRYGDLSPGREAAMQAARGTTFVREIRTEDLAMQRPIFLTAQGMSLRSVLQETLPGYSIIPSGSVNLNDPIDVAAQGMTLKDFIDYIEGTRDLNIELEGKRVTISDFETKQWNLSAFATTRNIDSIVTSKQSRGAQAGDNSSQADSDITGSTIGVNLSEDEWLTIMEGARRIIGAPKPDEASTLRGSGGADSTSVGQGGMPSGATRMPDGSTMVGLNFGPSMEQIAQPLNDGSQAFIEGIRSVGIVTAGGKPSQMRILDRYLKKAVADATKIVNVSVKAYDVVLKDGKQKGINWDALSLGSISGNPFSVGLGNASQILTGGGFWNITGSYSGDRGSAEAIISLLETFGRVELQDQPNLTVRNGVPAQIYAGEELTYISDVEQSQDESGNVTVTPKLARLKVGVTLAVTVRVLEDERLLVDVTPVIANLNSFDTIQIGDYSFDTPRIALKEFSTQLIVNSGESIHLGGLITEKLENALEQLPWQNKFTKAVVNPLFQNINNQLERRELVLVVTPTVIEGTR</sequence>
<feature type="region of interest" description="Disordered" evidence="5">
    <location>
        <begin position="159"/>
        <end position="182"/>
    </location>
</feature>
<accession>A0A1L7NNF5</accession>
<protein>
    <submittedName>
        <fullName evidence="8">Putative type II and type III secretion system pilus protein</fullName>
    </submittedName>
</protein>
<evidence type="ECO:0000256" key="2">
    <source>
        <dbReference type="ARBA" id="ARBA00022729"/>
    </source>
</evidence>
<proteinExistence type="inferred from homology"/>
<comment type="similarity">
    <text evidence="4">Belongs to the bacterial secretin family.</text>
</comment>
<dbReference type="PANTHER" id="PTHR30332:SF24">
    <property type="entry name" value="SECRETIN GSPD-RELATED"/>
    <property type="match status" value="1"/>
</dbReference>
<evidence type="ECO:0000256" key="6">
    <source>
        <dbReference type="SAM" id="SignalP"/>
    </source>
</evidence>
<evidence type="ECO:0000256" key="1">
    <source>
        <dbReference type="ARBA" id="ARBA00004370"/>
    </source>
</evidence>
<dbReference type="Pfam" id="PF00263">
    <property type="entry name" value="Secretin"/>
    <property type="match status" value="1"/>
</dbReference>
<dbReference type="GO" id="GO:0015627">
    <property type="term" value="C:type II protein secretion system complex"/>
    <property type="evidence" value="ECO:0007669"/>
    <property type="project" value="TreeGrafter"/>
</dbReference>
<geneLocation type="plasmid" evidence="9">
    <name>pkf715a dna</name>
</geneLocation>
<feature type="chain" id="PRO_5013335682" evidence="6">
    <location>
        <begin position="25"/>
        <end position="550"/>
    </location>
</feature>
<dbReference type="GO" id="GO:0016020">
    <property type="term" value="C:membrane"/>
    <property type="evidence" value="ECO:0007669"/>
    <property type="project" value="UniProtKB-SubCell"/>
</dbReference>
<dbReference type="PANTHER" id="PTHR30332">
    <property type="entry name" value="PROBABLE GENERAL SECRETION PATHWAY PROTEIN D"/>
    <property type="match status" value="1"/>
</dbReference>